<dbReference type="InterPro" id="IPR007696">
    <property type="entry name" value="DNA_mismatch_repair_MutS_core"/>
</dbReference>
<evidence type="ECO:0000256" key="4">
    <source>
        <dbReference type="ARBA" id="ARBA00022840"/>
    </source>
</evidence>
<dbReference type="GO" id="GO:0030983">
    <property type="term" value="F:mismatched DNA binding"/>
    <property type="evidence" value="ECO:0007669"/>
    <property type="project" value="InterPro"/>
</dbReference>
<evidence type="ECO:0000256" key="6">
    <source>
        <dbReference type="ARBA" id="ARBA00023204"/>
    </source>
</evidence>
<dbReference type="GO" id="GO:0005524">
    <property type="term" value="F:ATP binding"/>
    <property type="evidence" value="ECO:0007669"/>
    <property type="project" value="UniProtKB-KW"/>
</dbReference>
<dbReference type="CDD" id="cd00085">
    <property type="entry name" value="HNHc"/>
    <property type="match status" value="1"/>
</dbReference>
<comment type="caution">
    <text evidence="9">The sequence shown here is derived from an EMBL/GenBank/DDBJ whole genome shotgun (WGS) entry which is preliminary data.</text>
</comment>
<dbReference type="GO" id="GO:0006298">
    <property type="term" value="P:mismatch repair"/>
    <property type="evidence" value="ECO:0007669"/>
    <property type="project" value="InterPro"/>
</dbReference>
<dbReference type="Gene3D" id="1.10.1420.10">
    <property type="match status" value="2"/>
</dbReference>
<keyword evidence="3" id="KW-0227">DNA damage</keyword>
<reference evidence="9" key="1">
    <citation type="journal article" date="2023" name="Antibiotics">
        <title>Genomic Characterization of Antibiotic-Resistant Campylobacterales Isolated from Chilean Poultry Meat.</title>
        <authorList>
            <person name="Concha-Toloza M."/>
            <person name="Lopez-Cantillo M."/>
            <person name="Molina-Mora J.A."/>
            <person name="Collado L."/>
        </authorList>
    </citation>
    <scope>NUCLEOTIDE SEQUENCE</scope>
    <source>
        <strain evidence="9">FR1p153A2</strain>
    </source>
</reference>
<keyword evidence="6" id="KW-0234">DNA repair</keyword>
<dbReference type="InterPro" id="IPR000432">
    <property type="entry name" value="DNA_mismatch_repair_MutS_C"/>
</dbReference>
<evidence type="ECO:0000256" key="5">
    <source>
        <dbReference type="ARBA" id="ARBA00023125"/>
    </source>
</evidence>
<dbReference type="PANTHER" id="PTHR11361:SF34">
    <property type="entry name" value="DNA MISMATCH REPAIR PROTEIN MSH1, MITOCHONDRIAL"/>
    <property type="match status" value="1"/>
</dbReference>
<dbReference type="RefSeq" id="WP_284093265.1">
    <property type="nucleotide sequence ID" value="NZ_JAQTJC010000001.1"/>
</dbReference>
<organism evidence="9 10">
    <name type="scientific">Aliarcobacter butzleri</name>
    <dbReference type="NCBI Taxonomy" id="28197"/>
    <lineage>
        <taxon>Bacteria</taxon>
        <taxon>Pseudomonadati</taxon>
        <taxon>Campylobacterota</taxon>
        <taxon>Epsilonproteobacteria</taxon>
        <taxon>Campylobacterales</taxon>
        <taxon>Arcobacteraceae</taxon>
        <taxon>Aliarcobacter</taxon>
    </lineage>
</organism>
<comment type="similarity">
    <text evidence="1">Belongs to the DNA mismatch repair MutS family.</text>
</comment>
<dbReference type="InterPro" id="IPR016151">
    <property type="entry name" value="DNA_mismatch_repair_MutS_N"/>
</dbReference>
<dbReference type="PANTHER" id="PTHR11361">
    <property type="entry name" value="DNA MISMATCH REPAIR PROTEIN MUTS FAMILY MEMBER"/>
    <property type="match status" value="1"/>
</dbReference>
<evidence type="ECO:0000256" key="2">
    <source>
        <dbReference type="ARBA" id="ARBA00022741"/>
    </source>
</evidence>
<dbReference type="Pfam" id="PF05192">
    <property type="entry name" value="MutS_III"/>
    <property type="match status" value="1"/>
</dbReference>
<protein>
    <submittedName>
        <fullName evidence="9">DNA mismatch repair protein</fullName>
    </submittedName>
</protein>
<dbReference type="SUPFAM" id="SSF48334">
    <property type="entry name" value="DNA repair protein MutS, domain III"/>
    <property type="match status" value="1"/>
</dbReference>
<dbReference type="Proteomes" id="UP001237501">
    <property type="component" value="Unassembled WGS sequence"/>
</dbReference>
<feature type="domain" description="DNA mismatch repair proteins mutS family" evidence="8">
    <location>
        <begin position="702"/>
        <end position="892"/>
    </location>
</feature>
<dbReference type="InterPro" id="IPR036187">
    <property type="entry name" value="DNA_mismatch_repair_MutS_sf"/>
</dbReference>
<dbReference type="InterPro" id="IPR027417">
    <property type="entry name" value="P-loop_NTPase"/>
</dbReference>
<dbReference type="Pfam" id="PF01624">
    <property type="entry name" value="MutS_I"/>
    <property type="match status" value="1"/>
</dbReference>
<evidence type="ECO:0000313" key="10">
    <source>
        <dbReference type="Proteomes" id="UP001237501"/>
    </source>
</evidence>
<dbReference type="InterPro" id="IPR003615">
    <property type="entry name" value="HNH_nuc"/>
</dbReference>
<dbReference type="Gene3D" id="3.40.1170.10">
    <property type="entry name" value="DNA repair protein MutS, domain I"/>
    <property type="match status" value="1"/>
</dbReference>
<keyword evidence="4" id="KW-0067">ATP-binding</keyword>
<reference evidence="9" key="2">
    <citation type="submission" date="2023-02" db="EMBL/GenBank/DDBJ databases">
        <authorList>
            <person name="Concha-Toloza M."/>
            <person name="Lopez-Cantillo M."/>
            <person name="Molina-Mora J."/>
            <person name="Collado L."/>
        </authorList>
    </citation>
    <scope>NUCLEOTIDE SEQUENCE</scope>
    <source>
        <strain evidence="9">FR1p153A2</strain>
    </source>
</reference>
<proteinExistence type="inferred from homology"/>
<dbReference type="InterPro" id="IPR045076">
    <property type="entry name" value="MutS"/>
</dbReference>
<dbReference type="SMART" id="SM00533">
    <property type="entry name" value="MUTSd"/>
    <property type="match status" value="1"/>
</dbReference>
<keyword evidence="5" id="KW-0238">DNA-binding</keyword>
<evidence type="ECO:0000256" key="1">
    <source>
        <dbReference type="ARBA" id="ARBA00006271"/>
    </source>
</evidence>
<keyword evidence="2" id="KW-0547">Nucleotide-binding</keyword>
<dbReference type="AlphaFoldDB" id="A0AAW6VDQ6"/>
<dbReference type="GO" id="GO:0140664">
    <property type="term" value="F:ATP-dependent DNA damage sensor activity"/>
    <property type="evidence" value="ECO:0007669"/>
    <property type="project" value="InterPro"/>
</dbReference>
<evidence type="ECO:0000259" key="7">
    <source>
        <dbReference type="SMART" id="SM00533"/>
    </source>
</evidence>
<name>A0AAW6VDQ6_9BACT</name>
<evidence type="ECO:0000256" key="3">
    <source>
        <dbReference type="ARBA" id="ARBA00022763"/>
    </source>
</evidence>
<dbReference type="SMART" id="SM00534">
    <property type="entry name" value="MUTSac"/>
    <property type="match status" value="1"/>
</dbReference>
<dbReference type="Gene3D" id="3.40.50.300">
    <property type="entry name" value="P-loop containing nucleotide triphosphate hydrolases"/>
    <property type="match status" value="1"/>
</dbReference>
<accession>A0AAW6VDQ6</accession>
<dbReference type="SUPFAM" id="SSF53150">
    <property type="entry name" value="DNA repair protein MutS, domain II"/>
    <property type="match status" value="1"/>
</dbReference>
<dbReference type="SUPFAM" id="SSF55271">
    <property type="entry name" value="DNA repair protein MutS, domain I"/>
    <property type="match status" value="1"/>
</dbReference>
<feature type="domain" description="DNA mismatch repair protein MutS core" evidence="7">
    <location>
        <begin position="330"/>
        <end position="665"/>
    </location>
</feature>
<dbReference type="PIRSF" id="PIRSF037677">
    <property type="entry name" value="DNA_mis_repair_Msh6"/>
    <property type="match status" value="1"/>
</dbReference>
<sequence length="995" mass="114563">MQISTSKSTNSVIDNILNDKSLLITEGYFKIQKYYEEKYGIDTVVLFELGTFFEVYEVDNDEMQIGKAKEISELLNIQLTRKSKTILTNDIKNPLMAGVPAVSFERYLSRLVNEDRYTIIIIRQKGFPPNITRYLDKIISPGTNFDFIKDQEANFTTSLVIEENNGIYIIGYSVIDITTGKTFLYESEGNLDDKKLAFDEIFSLLHSFKTKEIVITFAHKDINTEEVLSYLEIDAHYNYVINNQRQKIAYQNELFKKIYNPESLLTPIEHLDLEFKPLVSESLAILIDFIIDHDINIIQKLSYPTMINNKTTMLLGNNAIEQLQIISKDPDEMTVYRLINHTATSMGKRLLRDRLLNPQINKQEINRRYKLSEKIEKEHKFLNSSLKRIYDIERLGRRLALNKLHPCELNYLYDSLVSIEEMHTVIKQLDISSTNYENTKVLEFISDIKNTFNLEQTAKFNYNQIDENIIQEGINKEIDELSRSNSKLITDLESIADVIRDTLTDEIGKETSHNIVKVEQTDKTGFFIDITKSRYMLISKTIKDKNIVLDGERYFFDEFYFRIQTNNVKITGPIIDRISSQYLSNKSKIVALTKKSYREYLTLFDRKYTDMMNVLSVFIADLDIAVSNIITAKKYNYSKPKIVDSKEEKNFLQIIGLRHPLIEAQEEQGIYVPNDIIMGNPKLIDKEYRENILSDIARGEEVKGILLYGINSSGKSSLMKSIGICVIMAQAGLFVPAENMKFSLLESVFTRIVSKDNLSKGMSTFAVEMTELRNIFNRVNSKALVIGDELSHGTETLSGVSLVASALMKLNRLNCLHIFATHLHQLTELKQINEIKSLISMHLSVSYDASNDKLTYNRTLQPGNGSTVYGLEFAKSLHLDMDFIRDAEDIRKELANEYTSLELLSKKRQSNYNKNLYMSSCIICGEEATETHHINEKYSADEDGFIGHIPINHKYNLIPLCPEHHQMIHKEKIIDLKFVSTSKGIELTYKILTDK</sequence>
<dbReference type="InterPro" id="IPR007695">
    <property type="entry name" value="DNA_mismatch_repair_MutS-lik_N"/>
</dbReference>
<evidence type="ECO:0000259" key="8">
    <source>
        <dbReference type="SMART" id="SM00534"/>
    </source>
</evidence>
<dbReference type="InterPro" id="IPR017261">
    <property type="entry name" value="DNA_mismatch_repair_MutS/MSH"/>
</dbReference>
<dbReference type="SUPFAM" id="SSF52540">
    <property type="entry name" value="P-loop containing nucleoside triphosphate hydrolases"/>
    <property type="match status" value="1"/>
</dbReference>
<dbReference type="Pfam" id="PF00488">
    <property type="entry name" value="MutS_V"/>
    <property type="match status" value="1"/>
</dbReference>
<gene>
    <name evidence="9" type="ORF">PT517_03265</name>
</gene>
<evidence type="ECO:0000313" key="9">
    <source>
        <dbReference type="EMBL" id="MDK2040799.1"/>
    </source>
</evidence>
<dbReference type="EMBL" id="JAQTJK010000002">
    <property type="protein sequence ID" value="MDK2040799.1"/>
    <property type="molecule type" value="Genomic_DNA"/>
</dbReference>
<dbReference type="InterPro" id="IPR036678">
    <property type="entry name" value="MutS_con_dom_sf"/>
</dbReference>